<comment type="caution">
    <text evidence="1">The sequence shown here is derived from an EMBL/GenBank/DDBJ whole genome shotgun (WGS) entry which is preliminary data.</text>
</comment>
<proteinExistence type="predicted"/>
<dbReference type="Proteomes" id="UP001307839">
    <property type="component" value="Unassembled WGS sequence"/>
</dbReference>
<dbReference type="RefSeq" id="WP_330080173.1">
    <property type="nucleotide sequence ID" value="NZ_JAZDCU010000004.1"/>
</dbReference>
<sequence>MNDNVVSLNASLANPDMEKFLAARSAYAAFWKENTFGFLPMLHSSIERHYNAITTAVEGFASNAETLVISIESENLSKLTGKLREAGDAEEKDFFIGEITVSVNNICRKLGMLQDGVVAAVKTVESLPVYDASRDVSGYQTAQARTTSDEQLCADSLSSKQKDLGELEDAIDVFESNGLDTLFEGKLPTVDQVKELVSMGTTPAAAVAAVERALEAVGKLVGGLEESMRYSQLQEQRRALVAQIKELKTDQADLVSRSRQLQGYLEALDRYLSLGEIRQQWLDENKQICIQLDAAHTRLRGVKVADVDSAQGLDAVAFGLRAYAQFVVAEFRKYL</sequence>
<organism evidence="1 2">
    <name type="scientific">Pseudomonas auratipiscis</name>
    <dbReference type="NCBI Taxonomy" id="3115853"/>
    <lineage>
        <taxon>Bacteria</taxon>
        <taxon>Pseudomonadati</taxon>
        <taxon>Pseudomonadota</taxon>
        <taxon>Gammaproteobacteria</taxon>
        <taxon>Pseudomonadales</taxon>
        <taxon>Pseudomonadaceae</taxon>
        <taxon>Pseudomonas</taxon>
    </lineage>
</organism>
<dbReference type="AlphaFoldDB" id="A0AB35WY55"/>
<evidence type="ECO:0000313" key="2">
    <source>
        <dbReference type="Proteomes" id="UP001307839"/>
    </source>
</evidence>
<gene>
    <name evidence="1" type="ORF">V0R53_17935</name>
</gene>
<dbReference type="InterPro" id="IPR047760">
    <property type="entry name" value="XaxB-like"/>
</dbReference>
<name>A0AB35WY55_9PSED</name>
<accession>A0AB35WY55</accession>
<reference evidence="1 2" key="1">
    <citation type="submission" date="2024-01" db="EMBL/GenBank/DDBJ databases">
        <title>Unpublished Manusciprt.</title>
        <authorList>
            <person name="Duman M."/>
            <person name="Valdes E.G."/>
            <person name="Ajmi N."/>
            <person name="Altun S."/>
            <person name="Saticioglu I.B."/>
        </authorList>
    </citation>
    <scope>NUCLEOTIDE SEQUENCE [LARGE SCALE GENOMIC DNA]</scope>
    <source>
        <strain evidence="1 2">120P</strain>
    </source>
</reference>
<dbReference type="NCBIfam" id="NF033927">
    <property type="entry name" value="alph_xenorhab_B"/>
    <property type="match status" value="1"/>
</dbReference>
<protein>
    <submittedName>
        <fullName evidence="1">Alpha-xenorhabdolysin family binary toxin subunit B</fullName>
    </submittedName>
</protein>
<keyword evidence="2" id="KW-1185">Reference proteome</keyword>
<evidence type="ECO:0000313" key="1">
    <source>
        <dbReference type="EMBL" id="MEE1868272.1"/>
    </source>
</evidence>
<dbReference type="EMBL" id="JAZDQP010000012">
    <property type="protein sequence ID" value="MEE1868272.1"/>
    <property type="molecule type" value="Genomic_DNA"/>
</dbReference>